<evidence type="ECO:0000313" key="3">
    <source>
        <dbReference type="Proteomes" id="UP001500610"/>
    </source>
</evidence>
<sequence length="197" mass="19655">MSGPGRRGNAVRRTTVLHAVKPAQWPTTVEEPVMSARKTPMLALAAVALGLALTACGNGGDGGSSDDAAPATPAATATANSNETAASTAPSAPAADATGGTSSDTPQSTRPDQGTGEKCTDQVNYAGDPRSNAEINSIGEETGTCPPVQSGGTQSGTPKEDGVKCTDQVNYAGDPRSNAEINSIGEETGTCPPVQDK</sequence>
<dbReference type="EMBL" id="BAABIV010000034">
    <property type="protein sequence ID" value="GAA5010660.1"/>
    <property type="molecule type" value="Genomic_DNA"/>
</dbReference>
<reference evidence="3" key="1">
    <citation type="journal article" date="2019" name="Int. J. Syst. Evol. Microbiol.">
        <title>The Global Catalogue of Microorganisms (GCM) 10K type strain sequencing project: providing services to taxonomists for standard genome sequencing and annotation.</title>
        <authorList>
            <consortium name="The Broad Institute Genomics Platform"/>
            <consortium name="The Broad Institute Genome Sequencing Center for Infectious Disease"/>
            <person name="Wu L."/>
            <person name="Ma J."/>
        </authorList>
    </citation>
    <scope>NUCLEOTIDE SEQUENCE [LARGE SCALE GENOMIC DNA]</scope>
    <source>
        <strain evidence="3">JCM 17657</strain>
    </source>
</reference>
<evidence type="ECO:0000313" key="2">
    <source>
        <dbReference type="EMBL" id="GAA5010660.1"/>
    </source>
</evidence>
<keyword evidence="3" id="KW-1185">Reference proteome</keyword>
<accession>A0ABP9IUH3</accession>
<protein>
    <recommendedName>
        <fullName evidence="4">Secreted protein</fullName>
    </recommendedName>
</protein>
<name>A0ABP9IUH3_9ACTN</name>
<organism evidence="2 3">
    <name type="scientific">Streptomyces hyderabadensis</name>
    <dbReference type="NCBI Taxonomy" id="598549"/>
    <lineage>
        <taxon>Bacteria</taxon>
        <taxon>Bacillati</taxon>
        <taxon>Actinomycetota</taxon>
        <taxon>Actinomycetes</taxon>
        <taxon>Kitasatosporales</taxon>
        <taxon>Streptomycetaceae</taxon>
        <taxon>Streptomyces</taxon>
    </lineage>
</organism>
<evidence type="ECO:0008006" key="4">
    <source>
        <dbReference type="Google" id="ProtNLM"/>
    </source>
</evidence>
<comment type="caution">
    <text evidence="2">The sequence shown here is derived from an EMBL/GenBank/DDBJ whole genome shotgun (WGS) entry which is preliminary data.</text>
</comment>
<feature type="region of interest" description="Disordered" evidence="1">
    <location>
        <begin position="60"/>
        <end position="197"/>
    </location>
</feature>
<proteinExistence type="predicted"/>
<dbReference type="Proteomes" id="UP001500610">
    <property type="component" value="Unassembled WGS sequence"/>
</dbReference>
<gene>
    <name evidence="2" type="ORF">GCM10023257_67240</name>
</gene>
<feature type="compositionally biased region" description="Low complexity" evidence="1">
    <location>
        <begin position="65"/>
        <end position="103"/>
    </location>
</feature>
<evidence type="ECO:0000256" key="1">
    <source>
        <dbReference type="SAM" id="MobiDB-lite"/>
    </source>
</evidence>